<dbReference type="GO" id="GO:0016020">
    <property type="term" value="C:membrane"/>
    <property type="evidence" value="ECO:0007669"/>
    <property type="project" value="InterPro"/>
</dbReference>
<evidence type="ECO:0000313" key="1">
    <source>
        <dbReference type="EMBL" id="STM15101.1"/>
    </source>
</evidence>
<evidence type="ECO:0000313" key="2">
    <source>
        <dbReference type="Proteomes" id="UP000254052"/>
    </source>
</evidence>
<dbReference type="EMBL" id="UGED01000018">
    <property type="protein sequence ID" value="STM15101.1"/>
    <property type="molecule type" value="Genomic_DNA"/>
</dbReference>
<reference evidence="1 2" key="1">
    <citation type="submission" date="2018-06" db="EMBL/GenBank/DDBJ databases">
        <authorList>
            <consortium name="Pathogen Informatics"/>
            <person name="Doyle S."/>
        </authorList>
    </citation>
    <scope>NUCLEOTIDE SEQUENCE [LARGE SCALE GENOMIC DNA]</scope>
    <source>
        <strain evidence="1 2">NCTC9962</strain>
    </source>
</reference>
<accession>A0A377D2R8</accession>
<dbReference type="AlphaFoldDB" id="A0A377D2R8"/>
<name>A0A377D2R8_ECOLX</name>
<proteinExistence type="predicted"/>
<dbReference type="Proteomes" id="UP000254052">
    <property type="component" value="Unassembled WGS sequence"/>
</dbReference>
<sequence>MNQKGHDLFEATLHACRQRLRPILMTSLAFISAYCQWQPARVPVPVVSMRWVLA</sequence>
<protein>
    <submittedName>
        <fullName evidence="1">Putative multidrug efflux pump</fullName>
    </submittedName>
</protein>
<dbReference type="SUPFAM" id="SSF82866">
    <property type="entry name" value="Multidrug efflux transporter AcrB transmembrane domain"/>
    <property type="match status" value="1"/>
</dbReference>
<dbReference type="Pfam" id="PF00873">
    <property type="entry name" value="ACR_tran"/>
    <property type="match status" value="1"/>
</dbReference>
<organism evidence="1 2">
    <name type="scientific">Escherichia coli</name>
    <dbReference type="NCBI Taxonomy" id="562"/>
    <lineage>
        <taxon>Bacteria</taxon>
        <taxon>Pseudomonadati</taxon>
        <taxon>Pseudomonadota</taxon>
        <taxon>Gammaproteobacteria</taxon>
        <taxon>Enterobacterales</taxon>
        <taxon>Enterobacteriaceae</taxon>
        <taxon>Escherichia</taxon>
    </lineage>
</organism>
<dbReference type="InterPro" id="IPR001036">
    <property type="entry name" value="Acrflvin-R"/>
</dbReference>
<dbReference type="Gene3D" id="1.20.1640.10">
    <property type="entry name" value="Multidrug efflux transporter AcrB transmembrane domain"/>
    <property type="match status" value="1"/>
</dbReference>
<gene>
    <name evidence="1" type="primary">acrD_8</name>
    <name evidence="1" type="ORF">NCTC9962_06518</name>
</gene>
<dbReference type="GO" id="GO:0022857">
    <property type="term" value="F:transmembrane transporter activity"/>
    <property type="evidence" value="ECO:0007669"/>
    <property type="project" value="InterPro"/>
</dbReference>